<dbReference type="PROSITE" id="PS51257">
    <property type="entry name" value="PROKAR_LIPOPROTEIN"/>
    <property type="match status" value="1"/>
</dbReference>
<reference evidence="1 2" key="1">
    <citation type="submission" date="2020-08" db="EMBL/GenBank/DDBJ databases">
        <title>Cohnella phylogeny.</title>
        <authorList>
            <person name="Dunlap C."/>
        </authorList>
    </citation>
    <scope>NUCLEOTIDE SEQUENCE [LARGE SCALE GENOMIC DNA]</scope>
    <source>
        <strain evidence="1 2">DSM 28246</strain>
    </source>
</reference>
<dbReference type="InterPro" id="IPR019076">
    <property type="entry name" value="Spore_lipoprot_YhcN/YlaJ-like"/>
</dbReference>
<gene>
    <name evidence="1" type="ORF">H7C19_19840</name>
</gene>
<evidence type="ECO:0000313" key="2">
    <source>
        <dbReference type="Proteomes" id="UP000547209"/>
    </source>
</evidence>
<dbReference type="RefSeq" id="WP_185670789.1">
    <property type="nucleotide sequence ID" value="NZ_JACJVP010000032.1"/>
</dbReference>
<dbReference type="AlphaFoldDB" id="A0A7X0RSU0"/>
<dbReference type="Proteomes" id="UP000547209">
    <property type="component" value="Unassembled WGS sequence"/>
</dbReference>
<keyword evidence="2" id="KW-1185">Reference proteome</keyword>
<dbReference type="Pfam" id="PF09580">
    <property type="entry name" value="Spore_YhcN_YlaJ"/>
    <property type="match status" value="1"/>
</dbReference>
<evidence type="ECO:0000313" key="1">
    <source>
        <dbReference type="EMBL" id="MBB6672935.1"/>
    </source>
</evidence>
<comment type="caution">
    <text evidence="1">The sequence shown here is derived from an EMBL/GenBank/DDBJ whole genome shotgun (WGS) entry which is preliminary data.</text>
</comment>
<sequence>MYKKFGVVALTMLLVFVGTGCTKHNGLKTNQYKARSTQQSTNANSTHPSFNKKVSEKITKHVMTVKGVKKATVFVHDRDAIVGIDVKDGENTTRVAQNVRNSAEKAESGYKVHVTADKNLHTRIQTIHTQSLAPLDGHPVRNFAEDVRILIRDIGQTATAPFR</sequence>
<name>A0A7X0RSU0_9BACL</name>
<accession>A0A7X0RSU0</accession>
<keyword evidence="1" id="KW-0449">Lipoprotein</keyword>
<proteinExistence type="predicted"/>
<organism evidence="1 2">
    <name type="scientific">Cohnella nanjingensis</name>
    <dbReference type="NCBI Taxonomy" id="1387779"/>
    <lineage>
        <taxon>Bacteria</taxon>
        <taxon>Bacillati</taxon>
        <taxon>Bacillota</taxon>
        <taxon>Bacilli</taxon>
        <taxon>Bacillales</taxon>
        <taxon>Paenibacillaceae</taxon>
        <taxon>Cohnella</taxon>
    </lineage>
</organism>
<protein>
    <submittedName>
        <fullName evidence="1">YhcN/YlaJ family sporulation lipoprotein</fullName>
    </submittedName>
</protein>
<dbReference type="EMBL" id="JACJVP010000032">
    <property type="protein sequence ID" value="MBB6672935.1"/>
    <property type="molecule type" value="Genomic_DNA"/>
</dbReference>